<dbReference type="Proteomes" id="UP000018201">
    <property type="component" value="Unassembled WGS sequence"/>
</dbReference>
<organism evidence="1 2">
    <name type="scientific">Eimeria praecox</name>
    <dbReference type="NCBI Taxonomy" id="51316"/>
    <lineage>
        <taxon>Eukaryota</taxon>
        <taxon>Sar</taxon>
        <taxon>Alveolata</taxon>
        <taxon>Apicomplexa</taxon>
        <taxon>Conoidasida</taxon>
        <taxon>Coccidia</taxon>
        <taxon>Eucoccidiorida</taxon>
        <taxon>Eimeriorina</taxon>
        <taxon>Eimeriidae</taxon>
        <taxon>Eimeria</taxon>
    </lineage>
</organism>
<gene>
    <name evidence="1" type="ORF">EPH_0054000</name>
</gene>
<dbReference type="PANTHER" id="PTHR23240:SF35">
    <property type="entry name" value="DNA REPAIR METALLO-BETA-LACTAMASE FAMILY PROTEIN-RELATED"/>
    <property type="match status" value="1"/>
</dbReference>
<dbReference type="GO" id="GO:0006303">
    <property type="term" value="P:double-strand break repair via nonhomologous end joining"/>
    <property type="evidence" value="ECO:0007669"/>
    <property type="project" value="TreeGrafter"/>
</dbReference>
<dbReference type="VEuPathDB" id="ToxoDB:EPH_0054000"/>
<reference evidence="1" key="1">
    <citation type="submission" date="2013-10" db="EMBL/GenBank/DDBJ databases">
        <title>Genomic analysis of the causative agents of coccidiosis in chickens.</title>
        <authorList>
            <person name="Reid A.J."/>
            <person name="Blake D."/>
            <person name="Billington K."/>
            <person name="Browne H."/>
            <person name="Dunn M."/>
            <person name="Hung S."/>
            <person name="Kawahara F."/>
            <person name="Miranda-Saavedra D."/>
            <person name="Mourier T."/>
            <person name="Nagra H."/>
            <person name="Otto T.D."/>
            <person name="Rawlings N."/>
            <person name="Sanchez A."/>
            <person name="Sanders M."/>
            <person name="Subramaniam C."/>
            <person name="Tay Y."/>
            <person name="Dear P."/>
            <person name="Doerig C."/>
            <person name="Gruber A."/>
            <person name="Parkinson J."/>
            <person name="Shirley M."/>
            <person name="Wan K.L."/>
            <person name="Berriman M."/>
            <person name="Tomley F."/>
            <person name="Pain A."/>
        </authorList>
    </citation>
    <scope>NUCLEOTIDE SEQUENCE [LARGE SCALE GENOMIC DNA]</scope>
    <source>
        <strain evidence="1">Houghton</strain>
    </source>
</reference>
<keyword evidence="2" id="KW-1185">Reference proteome</keyword>
<reference evidence="1" key="2">
    <citation type="submission" date="2013-10" db="EMBL/GenBank/DDBJ databases">
        <authorList>
            <person name="Aslett M."/>
        </authorList>
    </citation>
    <scope>NUCLEOTIDE SEQUENCE [LARGE SCALE GENOMIC DNA]</scope>
    <source>
        <strain evidence="1">Houghton</strain>
    </source>
</reference>
<accession>U6GSI4</accession>
<dbReference type="GO" id="GO:0003684">
    <property type="term" value="F:damaged DNA binding"/>
    <property type="evidence" value="ECO:0007669"/>
    <property type="project" value="TreeGrafter"/>
</dbReference>
<evidence type="ECO:0000313" key="2">
    <source>
        <dbReference type="Proteomes" id="UP000018201"/>
    </source>
</evidence>
<dbReference type="GO" id="GO:0036297">
    <property type="term" value="P:interstrand cross-link repair"/>
    <property type="evidence" value="ECO:0007669"/>
    <property type="project" value="TreeGrafter"/>
</dbReference>
<sequence>MLTTAPLNATANMMNLQVLQEAGDRSKVRFLVGTYTIGKERIALHLARCCHLRIFVAPQRRRVFSCLELPPEDLALFTDNPQDAQIDLVPMNVCGLINRLDVSPSREFQGNSPTSSNSGHF</sequence>
<name>U6GSI4_9EIME</name>
<dbReference type="EMBL" id="HG692248">
    <property type="protein sequence ID" value="CDI82248.1"/>
    <property type="molecule type" value="Genomic_DNA"/>
</dbReference>
<dbReference type="GO" id="GO:0035312">
    <property type="term" value="F:5'-3' DNA exonuclease activity"/>
    <property type="evidence" value="ECO:0007669"/>
    <property type="project" value="TreeGrafter"/>
</dbReference>
<dbReference type="PANTHER" id="PTHR23240">
    <property type="entry name" value="DNA CROSS-LINK REPAIR PROTEIN PSO2/SNM1-RELATED"/>
    <property type="match status" value="1"/>
</dbReference>
<evidence type="ECO:0000313" key="1">
    <source>
        <dbReference type="EMBL" id="CDI82248.1"/>
    </source>
</evidence>
<dbReference type="AlphaFoldDB" id="U6GSI4"/>
<dbReference type="OrthoDB" id="345952at2759"/>
<protein>
    <submittedName>
        <fullName evidence="1">DNA cross-link repair protein, putative</fullName>
    </submittedName>
</protein>
<proteinExistence type="predicted"/>
<dbReference type="Gene3D" id="3.40.50.12650">
    <property type="match status" value="1"/>
</dbReference>